<dbReference type="RefSeq" id="WP_034832877.1">
    <property type="nucleotide sequence ID" value="NZ_JOKH01000001.1"/>
</dbReference>
<name>A0A081NL71_9GAMM</name>
<protein>
    <submittedName>
        <fullName evidence="1">Uncharacterized protein</fullName>
    </submittedName>
</protein>
<evidence type="ECO:0000313" key="1">
    <source>
        <dbReference type="EMBL" id="KEQ19194.1"/>
    </source>
</evidence>
<dbReference type="EMBL" id="JOKH01000001">
    <property type="protein sequence ID" value="KEQ19194.1"/>
    <property type="molecule type" value="Genomic_DNA"/>
</dbReference>
<dbReference type="STRING" id="1137799.GZ78_04150"/>
<sequence length="83" mass="9731">MDIYDQISLLHDAEQLFAMEALSCECDAVNTKSEKYAAIRRKRAKALQAKAQETGAWKRRLEQQAKAQLKRSVYRWCDQQLRQ</sequence>
<reference evidence="1 2" key="1">
    <citation type="submission" date="2014-06" db="EMBL/GenBank/DDBJ databases">
        <title>Whole Genome Sequences of Three Symbiotic Endozoicomonas Bacteria.</title>
        <authorList>
            <person name="Neave M.J."/>
            <person name="Apprill A."/>
            <person name="Voolstra C.R."/>
        </authorList>
    </citation>
    <scope>NUCLEOTIDE SEQUENCE [LARGE SCALE GENOMIC DNA]</scope>
    <source>
        <strain evidence="1 2">DSM 25634</strain>
    </source>
</reference>
<dbReference type="Proteomes" id="UP000028073">
    <property type="component" value="Unassembled WGS sequence"/>
</dbReference>
<accession>A0A081NL71</accession>
<comment type="caution">
    <text evidence="1">The sequence shown here is derived from an EMBL/GenBank/DDBJ whole genome shotgun (WGS) entry which is preliminary data.</text>
</comment>
<proteinExistence type="predicted"/>
<gene>
    <name evidence="1" type="ORF">GZ78_04150</name>
</gene>
<organism evidence="1 2">
    <name type="scientific">Endozoicomonas numazuensis</name>
    <dbReference type="NCBI Taxonomy" id="1137799"/>
    <lineage>
        <taxon>Bacteria</taxon>
        <taxon>Pseudomonadati</taxon>
        <taxon>Pseudomonadota</taxon>
        <taxon>Gammaproteobacteria</taxon>
        <taxon>Oceanospirillales</taxon>
        <taxon>Endozoicomonadaceae</taxon>
        <taxon>Endozoicomonas</taxon>
    </lineage>
</organism>
<dbReference type="AlphaFoldDB" id="A0A081NL71"/>
<keyword evidence="2" id="KW-1185">Reference proteome</keyword>
<evidence type="ECO:0000313" key="2">
    <source>
        <dbReference type="Proteomes" id="UP000028073"/>
    </source>
</evidence>